<comment type="similarity">
    <text evidence="1">Belongs to the peptidase C1 family.</text>
</comment>
<sequence length="231" mass="26579">MAQNMHRIFHVNKWAEIGLHMVDDDMDELVMMRINVGGGRTEHLLSWHDKFRMKLPVRQQGGRACCWALVATDLVSYQLRQADIKYHKHRAAPQELIDMVDHARYPRYVRNRVWNHGCCGASVLLGLNYIRMHGIALEANYPFVRRRQNVNIENIPKGKIYMKHVLVEGDKEPEVNHAVVITGYGVDADGVEYYIIKNSWGRKWGVDGYAKVSIDLVTPTVYPLGVRLVSD</sequence>
<name>A0A022PVP1_ERYGU</name>
<feature type="domain" description="Peptidase C1A papain C-terminal" evidence="2">
    <location>
        <begin position="45"/>
        <end position="224"/>
    </location>
</feature>
<dbReference type="STRING" id="4155.A0A022PVP1"/>
<gene>
    <name evidence="3" type="ORF">MIMGU_mgv1a024841mg</name>
</gene>
<keyword evidence="4" id="KW-1185">Reference proteome</keyword>
<dbReference type="InterPro" id="IPR025660">
    <property type="entry name" value="Pept_his_AS"/>
</dbReference>
<dbReference type="GO" id="GO:0005615">
    <property type="term" value="C:extracellular space"/>
    <property type="evidence" value="ECO:0000318"/>
    <property type="project" value="GO_Central"/>
</dbReference>
<dbReference type="GO" id="GO:0005764">
    <property type="term" value="C:lysosome"/>
    <property type="evidence" value="ECO:0000318"/>
    <property type="project" value="GO_Central"/>
</dbReference>
<dbReference type="PANTHER" id="PTHR12411">
    <property type="entry name" value="CYSTEINE PROTEASE FAMILY C1-RELATED"/>
    <property type="match status" value="1"/>
</dbReference>
<evidence type="ECO:0000313" key="4">
    <source>
        <dbReference type="Proteomes" id="UP000030748"/>
    </source>
</evidence>
<organism evidence="3 4">
    <name type="scientific">Erythranthe guttata</name>
    <name type="common">Yellow monkey flower</name>
    <name type="synonym">Mimulus guttatus</name>
    <dbReference type="NCBI Taxonomy" id="4155"/>
    <lineage>
        <taxon>Eukaryota</taxon>
        <taxon>Viridiplantae</taxon>
        <taxon>Streptophyta</taxon>
        <taxon>Embryophyta</taxon>
        <taxon>Tracheophyta</taxon>
        <taxon>Spermatophyta</taxon>
        <taxon>Magnoliopsida</taxon>
        <taxon>eudicotyledons</taxon>
        <taxon>Gunneridae</taxon>
        <taxon>Pentapetalae</taxon>
        <taxon>asterids</taxon>
        <taxon>lamiids</taxon>
        <taxon>Lamiales</taxon>
        <taxon>Phrymaceae</taxon>
        <taxon>Erythranthe</taxon>
    </lineage>
</organism>
<dbReference type="GO" id="GO:0051603">
    <property type="term" value="P:proteolysis involved in protein catabolic process"/>
    <property type="evidence" value="ECO:0000318"/>
    <property type="project" value="GO_Central"/>
</dbReference>
<dbReference type="InterPro" id="IPR000668">
    <property type="entry name" value="Peptidase_C1A_C"/>
</dbReference>
<reference evidence="3 4" key="1">
    <citation type="journal article" date="2013" name="Proc. Natl. Acad. Sci. U.S.A.">
        <title>Fine-scale variation in meiotic recombination in Mimulus inferred from population shotgun sequencing.</title>
        <authorList>
            <person name="Hellsten U."/>
            <person name="Wright K.M."/>
            <person name="Jenkins J."/>
            <person name="Shu S."/>
            <person name="Yuan Y."/>
            <person name="Wessler S.R."/>
            <person name="Schmutz J."/>
            <person name="Willis J.H."/>
            <person name="Rokhsar D.S."/>
        </authorList>
    </citation>
    <scope>NUCLEOTIDE SEQUENCE [LARGE SCALE GENOMIC DNA]</scope>
    <source>
        <strain evidence="4">cv. DUN x IM62</strain>
    </source>
</reference>
<dbReference type="InterPro" id="IPR038765">
    <property type="entry name" value="Papain-like_cys_pep_sf"/>
</dbReference>
<proteinExistence type="inferred from homology"/>
<dbReference type="Pfam" id="PF00112">
    <property type="entry name" value="Peptidase_C1"/>
    <property type="match status" value="2"/>
</dbReference>
<dbReference type="GO" id="GO:0004197">
    <property type="term" value="F:cysteine-type endopeptidase activity"/>
    <property type="evidence" value="ECO:0000318"/>
    <property type="project" value="GO_Central"/>
</dbReference>
<accession>A0A022PVP1</accession>
<evidence type="ECO:0000259" key="2">
    <source>
        <dbReference type="SMART" id="SM00645"/>
    </source>
</evidence>
<dbReference type="Gene3D" id="3.90.70.10">
    <property type="entry name" value="Cysteine proteinases"/>
    <property type="match status" value="2"/>
</dbReference>
<evidence type="ECO:0000313" key="3">
    <source>
        <dbReference type="EMBL" id="EYU19871.1"/>
    </source>
</evidence>
<dbReference type="AlphaFoldDB" id="A0A022PVP1"/>
<dbReference type="PROSITE" id="PS00639">
    <property type="entry name" value="THIOL_PROTEASE_HIS"/>
    <property type="match status" value="1"/>
</dbReference>
<dbReference type="SUPFAM" id="SSF54001">
    <property type="entry name" value="Cysteine proteinases"/>
    <property type="match status" value="1"/>
</dbReference>
<dbReference type="InterPro" id="IPR013128">
    <property type="entry name" value="Peptidase_C1A"/>
</dbReference>
<protein>
    <recommendedName>
        <fullName evidence="2">Peptidase C1A papain C-terminal domain-containing protein</fullName>
    </recommendedName>
</protein>
<dbReference type="EMBL" id="KI632289">
    <property type="protein sequence ID" value="EYU19871.1"/>
    <property type="molecule type" value="Genomic_DNA"/>
</dbReference>
<dbReference type="Proteomes" id="UP000030748">
    <property type="component" value="Unassembled WGS sequence"/>
</dbReference>
<dbReference type="SMART" id="SM00645">
    <property type="entry name" value="Pept_C1"/>
    <property type="match status" value="1"/>
</dbReference>
<evidence type="ECO:0000256" key="1">
    <source>
        <dbReference type="ARBA" id="ARBA00008455"/>
    </source>
</evidence>